<reference evidence="4 5" key="1">
    <citation type="journal article" date="2013" name="PLoS Genet.">
        <title>The genome and development-dependent transcriptomes of Pyronema confluens: a window into fungal evolution.</title>
        <authorList>
            <person name="Traeger S."/>
            <person name="Altegoer F."/>
            <person name="Freitag M."/>
            <person name="Gabaldon T."/>
            <person name="Kempken F."/>
            <person name="Kumar A."/>
            <person name="Marcet-Houben M."/>
            <person name="Poggeler S."/>
            <person name="Stajich J.E."/>
            <person name="Nowrousian M."/>
        </authorList>
    </citation>
    <scope>NUCLEOTIDE SEQUENCE [LARGE SCALE GENOMIC DNA]</scope>
    <source>
        <strain evidence="5">CBS 100304</strain>
        <tissue evidence="4">Vegetative mycelium</tissue>
    </source>
</reference>
<feature type="region of interest" description="Disordered" evidence="2">
    <location>
        <begin position="456"/>
        <end position="487"/>
    </location>
</feature>
<dbReference type="InterPro" id="IPR036770">
    <property type="entry name" value="Ankyrin_rpt-contain_sf"/>
</dbReference>
<dbReference type="Proteomes" id="UP000018144">
    <property type="component" value="Unassembled WGS sequence"/>
</dbReference>
<dbReference type="Pfam" id="PF12796">
    <property type="entry name" value="Ank_2"/>
    <property type="match status" value="1"/>
</dbReference>
<feature type="compositionally biased region" description="Polar residues" evidence="2">
    <location>
        <begin position="822"/>
        <end position="833"/>
    </location>
</feature>
<dbReference type="EMBL" id="HF935678">
    <property type="protein sequence ID" value="CCX12122.1"/>
    <property type="molecule type" value="Genomic_DNA"/>
</dbReference>
<feature type="repeat" description="ANK" evidence="1">
    <location>
        <begin position="547"/>
        <end position="580"/>
    </location>
</feature>
<keyword evidence="1" id="KW-0040">ANK repeat</keyword>
<feature type="region of interest" description="Disordered" evidence="2">
    <location>
        <begin position="822"/>
        <end position="864"/>
    </location>
</feature>
<dbReference type="PROSITE" id="PS50297">
    <property type="entry name" value="ANK_REP_REGION"/>
    <property type="match status" value="2"/>
</dbReference>
<dbReference type="PROSITE" id="PS50088">
    <property type="entry name" value="ANK_REPEAT"/>
    <property type="match status" value="2"/>
</dbReference>
<feature type="compositionally biased region" description="Acidic residues" evidence="2">
    <location>
        <begin position="456"/>
        <end position="469"/>
    </location>
</feature>
<organism evidence="4 5">
    <name type="scientific">Pyronema omphalodes (strain CBS 100304)</name>
    <name type="common">Pyronema confluens</name>
    <dbReference type="NCBI Taxonomy" id="1076935"/>
    <lineage>
        <taxon>Eukaryota</taxon>
        <taxon>Fungi</taxon>
        <taxon>Dikarya</taxon>
        <taxon>Ascomycota</taxon>
        <taxon>Pezizomycotina</taxon>
        <taxon>Pezizomycetes</taxon>
        <taxon>Pezizales</taxon>
        <taxon>Pyronemataceae</taxon>
        <taxon>Pyronema</taxon>
    </lineage>
</organism>
<dbReference type="PANTHER" id="PTHR35391:SF7">
    <property type="entry name" value="C2H2-TYPE DOMAIN-CONTAINING PROTEIN"/>
    <property type="match status" value="1"/>
</dbReference>
<feature type="repeat" description="ANK" evidence="1">
    <location>
        <begin position="512"/>
        <end position="544"/>
    </location>
</feature>
<dbReference type="SUPFAM" id="SSF48403">
    <property type="entry name" value="Ankyrin repeat"/>
    <property type="match status" value="1"/>
</dbReference>
<dbReference type="InterPro" id="IPR002110">
    <property type="entry name" value="Ankyrin_rpt"/>
</dbReference>
<dbReference type="Pfam" id="PF00023">
    <property type="entry name" value="Ank"/>
    <property type="match status" value="2"/>
</dbReference>
<dbReference type="AlphaFoldDB" id="U4L4Y3"/>
<dbReference type="STRING" id="1076935.U4L4Y3"/>
<evidence type="ECO:0000259" key="3">
    <source>
        <dbReference type="PROSITE" id="PS00028"/>
    </source>
</evidence>
<dbReference type="Gene3D" id="1.25.40.20">
    <property type="entry name" value="Ankyrin repeat-containing domain"/>
    <property type="match status" value="2"/>
</dbReference>
<proteinExistence type="predicted"/>
<feature type="domain" description="C2H2-type" evidence="3">
    <location>
        <begin position="375"/>
        <end position="396"/>
    </location>
</feature>
<dbReference type="OrthoDB" id="6133115at2759"/>
<gene>
    <name evidence="4" type="ORF">PCON_11716</name>
</gene>
<keyword evidence="5" id="KW-1185">Reference proteome</keyword>
<evidence type="ECO:0000256" key="1">
    <source>
        <dbReference type="PROSITE-ProRule" id="PRU00023"/>
    </source>
</evidence>
<dbReference type="PANTHER" id="PTHR35391">
    <property type="entry name" value="C2H2-TYPE DOMAIN-CONTAINING PROTEIN-RELATED"/>
    <property type="match status" value="1"/>
</dbReference>
<dbReference type="Pfam" id="PF26082">
    <property type="entry name" value="zf-C2H2_AcuF"/>
    <property type="match status" value="1"/>
</dbReference>
<evidence type="ECO:0000313" key="4">
    <source>
        <dbReference type="EMBL" id="CCX12122.1"/>
    </source>
</evidence>
<evidence type="ECO:0000313" key="5">
    <source>
        <dbReference type="Proteomes" id="UP000018144"/>
    </source>
</evidence>
<sequence>MSSGTELDQITIAALYWESVATFNRLFDHFKEDSPDTLPNDFGRLKVWAENVAAHRRGFMSLDHRLREASSVKEMVKDLLMNLNSVLEETLVMALEEAQAKGIEQNTAKPETTEANCTEAQTVDSDIDDEIRSTSPLKEAVKEIDNVITCLYRLSITIQSPASQDRLDRMERIDMSHFERFDIEHISNKYHGQLGKDYQYLIQRLGKANTKRRQLLKYHDEHHEKIVGRRVAVGDTASKDVSEDDFFSEAPSNMRTTVSTVYSADVNLVEVTPVDLDSRSQAGFSVTSHASSSANSSSLRVPPPPPGFDKGPFQCPYCYIIVETENRASWKKHVFQDLRPYICTFKDCSQGSHLYKGRHEWFAHESEMHRREWFCSKCKKAFPSSNTFREHLFKKHKHLISDSKEQLEVLIARGARAMEAKQKCPLCQEKYAPMQLRSHLGRHLEQIAPFILPEASENEDSGSDHDSDDGNISTAPDMESKTPSLGRRFQGGLLTAQNFLKTGSGINAFDGKGYTPIHKAAQAGNVKRVTLLLESGCDPLATTKDSHKMQPLHLAARNGHAEVVSVLLKQKTVNINTKNGESGNTALIWACQYNCQDVIKLLLAWEDVEVNAKDNGGKTALMWAFHYNCQDVVKLLLAREDVEVNAKDNGGETALMWACQYNYQDVVKLLLAREDVEVNAKDNGGKTALMFASHSDYHCYSFHERIVRLLLDRKDIDVDAEDKDGDTALVRSLTLWKNLFNLRTRTLNILYSLKYSPRISDFVGSRGLRLARTNRRTKSRSAEASRYQQHHRINIISTATPEDTPLVLHAFGINALSVYRSSNNHSHPASSTAAVPCRQPPNNPDTFLTNAASPAKGPKDVEEG</sequence>
<dbReference type="PROSITE" id="PS00028">
    <property type="entry name" value="ZINC_FINGER_C2H2_1"/>
    <property type="match status" value="1"/>
</dbReference>
<name>U4L4Y3_PYROM</name>
<dbReference type="SMART" id="SM00248">
    <property type="entry name" value="ANK"/>
    <property type="match status" value="6"/>
</dbReference>
<dbReference type="InterPro" id="IPR013087">
    <property type="entry name" value="Znf_C2H2_type"/>
</dbReference>
<dbReference type="SMART" id="SM00355">
    <property type="entry name" value="ZnF_C2H2"/>
    <property type="match status" value="3"/>
</dbReference>
<dbReference type="Pfam" id="PF13637">
    <property type="entry name" value="Ank_4"/>
    <property type="match status" value="1"/>
</dbReference>
<dbReference type="eggNOG" id="KOG1082">
    <property type="taxonomic scope" value="Eukaryota"/>
</dbReference>
<accession>U4L4Y3</accession>
<evidence type="ECO:0000256" key="2">
    <source>
        <dbReference type="SAM" id="MobiDB-lite"/>
    </source>
</evidence>
<protein>
    <submittedName>
        <fullName evidence="4">Similar to Putative ankyrin repeat protein L93 acc. no. Q5UPG5</fullName>
    </submittedName>
</protein>
<dbReference type="InterPro" id="IPR058925">
    <property type="entry name" value="zf-C2H2_AcuF"/>
</dbReference>